<organism evidence="2 3">
    <name type="scientific">Mycoplasmopsis agalactiae (strain NCTC 10123 / CIP 59.7 / PG2)</name>
    <name type="common">Mycoplasma agalactiae</name>
    <dbReference type="NCBI Taxonomy" id="347257"/>
    <lineage>
        <taxon>Bacteria</taxon>
        <taxon>Bacillati</taxon>
        <taxon>Mycoplasmatota</taxon>
        <taxon>Mycoplasmoidales</taxon>
        <taxon>Metamycoplasmataceae</taxon>
        <taxon>Mycoplasmopsis</taxon>
    </lineage>
</organism>
<accession>A5IZ55</accession>
<feature type="transmembrane region" description="Helical" evidence="1">
    <location>
        <begin position="12"/>
        <end position="36"/>
    </location>
</feature>
<dbReference type="AlphaFoldDB" id="A5IZ55"/>
<name>A5IZ55_MYCAP</name>
<keyword evidence="1" id="KW-0812">Transmembrane</keyword>
<dbReference type="EMBL" id="CU179680">
    <property type="protein sequence ID" value="CAL59314.1"/>
    <property type="molecule type" value="Genomic_DNA"/>
</dbReference>
<dbReference type="HOGENOM" id="CLU_1584654_0_0_14"/>
<proteinExistence type="predicted"/>
<feature type="transmembrane region" description="Helical" evidence="1">
    <location>
        <begin position="114"/>
        <end position="134"/>
    </location>
</feature>
<protein>
    <submittedName>
        <fullName evidence="2">Uncharacterized protein</fullName>
    </submittedName>
</protein>
<evidence type="ECO:0000256" key="1">
    <source>
        <dbReference type="SAM" id="Phobius"/>
    </source>
</evidence>
<dbReference type="Proteomes" id="UP000007065">
    <property type="component" value="Chromosome"/>
</dbReference>
<reference evidence="3" key="1">
    <citation type="journal article" date="2007" name="PLoS Genet.">
        <title>Being pathogenic, plastic, and sexual while living with a nearly minimal bacterial genome.</title>
        <authorList>
            <person name="Sirand-Pugnet P."/>
            <person name="Lartigue C."/>
            <person name="Marenda M."/>
            <person name="Jacob D."/>
            <person name="Barre A."/>
            <person name="Barbe V."/>
            <person name="Schenowitz C."/>
            <person name="Mangenot S."/>
            <person name="Couloux A."/>
            <person name="Segurens B."/>
            <person name="de Daruvar A."/>
            <person name="Blanchard A."/>
            <person name="Citti C."/>
        </authorList>
    </citation>
    <scope>NUCLEOTIDE SEQUENCE [LARGE SCALE GENOMIC DNA]</scope>
    <source>
        <strain evidence="3">PG2</strain>
    </source>
</reference>
<keyword evidence="1" id="KW-1133">Transmembrane helix</keyword>
<gene>
    <name evidence="2" type="ordered locus">MAG6140</name>
</gene>
<dbReference type="GeneID" id="93358349"/>
<keyword evidence="1" id="KW-0472">Membrane</keyword>
<evidence type="ECO:0000313" key="3">
    <source>
        <dbReference type="Proteomes" id="UP000007065"/>
    </source>
</evidence>
<evidence type="ECO:0000313" key="2">
    <source>
        <dbReference type="EMBL" id="CAL59314.1"/>
    </source>
</evidence>
<feature type="transmembrane region" description="Helical" evidence="1">
    <location>
        <begin position="76"/>
        <end position="94"/>
    </location>
</feature>
<keyword evidence="3" id="KW-1185">Reference proteome</keyword>
<sequence>MEKFSKLRTYGTVLIVFISLSLAGAILDLAFIGAGFSFTKLFSIFSFPIFVIVIVFLSMIVHQTPIEKEFAKSRKLLLVSVILIPILAFLQYLFQLAIIPTLIISTFSGNVKPFIINLLVSLAFWTLIVAFYSVSIANTKNLRRAYAERIKLLTSAQPAMNNSMQQAM</sequence>
<dbReference type="RefSeq" id="WP_011949771.1">
    <property type="nucleotide sequence ID" value="NC_009497.1"/>
</dbReference>
<dbReference type="KEGG" id="maa:MAG6140"/>
<feature type="transmembrane region" description="Helical" evidence="1">
    <location>
        <begin position="42"/>
        <end position="64"/>
    </location>
</feature>